<reference evidence="1" key="1">
    <citation type="journal article" date="2014" name="Int. J. Syst. Evol. Microbiol.">
        <title>Complete genome sequence of Corynebacterium casei LMG S-19264T (=DSM 44701T), isolated from a smear-ripened cheese.</title>
        <authorList>
            <consortium name="US DOE Joint Genome Institute (JGI-PGF)"/>
            <person name="Walter F."/>
            <person name="Albersmeier A."/>
            <person name="Kalinowski J."/>
            <person name="Ruckert C."/>
        </authorList>
    </citation>
    <scope>NUCLEOTIDE SEQUENCE</scope>
    <source>
        <strain evidence="1">JCM 31311</strain>
    </source>
</reference>
<evidence type="ECO:0000313" key="1">
    <source>
        <dbReference type="EMBL" id="GGR24531.1"/>
    </source>
</evidence>
<sequence>MSSVRVQVGNDVVQLWRGEAPASLELLLTAAELSERFDDDSEGEFLAVSISENGAGSVFSLLFVTQRYQPSEAGFDPGVLIVPETGVAFIGAGTRLLAYDLHGVSRLWEDAADVGFWWWDREGDIILMAAELELAAYTTAGHKLWSTFVEPPWFYYVAESTLHLNVMDFETKFSVQAGPGGS</sequence>
<accession>A0A918CHS9</accession>
<protein>
    <submittedName>
        <fullName evidence="1">Uncharacterized protein</fullName>
    </submittedName>
</protein>
<comment type="caution">
    <text evidence="1">The sequence shown here is derived from an EMBL/GenBank/DDBJ whole genome shotgun (WGS) entry which is preliminary data.</text>
</comment>
<name>A0A918CHS9_9DEIO</name>
<gene>
    <name evidence="1" type="ORF">GCM10008957_40280</name>
</gene>
<dbReference type="AlphaFoldDB" id="A0A918CHS9"/>
<dbReference type="Proteomes" id="UP000603865">
    <property type="component" value="Unassembled WGS sequence"/>
</dbReference>
<keyword evidence="2" id="KW-1185">Reference proteome</keyword>
<dbReference type="EMBL" id="BMQL01000033">
    <property type="protein sequence ID" value="GGR24531.1"/>
    <property type="molecule type" value="Genomic_DNA"/>
</dbReference>
<proteinExistence type="predicted"/>
<reference evidence="1" key="2">
    <citation type="submission" date="2020-09" db="EMBL/GenBank/DDBJ databases">
        <authorList>
            <person name="Sun Q."/>
            <person name="Ohkuma M."/>
        </authorList>
    </citation>
    <scope>NUCLEOTIDE SEQUENCE</scope>
    <source>
        <strain evidence="1">JCM 31311</strain>
    </source>
</reference>
<dbReference type="RefSeq" id="WP_189092294.1">
    <property type="nucleotide sequence ID" value="NZ_BMQL01000033.1"/>
</dbReference>
<organism evidence="1 2">
    <name type="scientific">Deinococcus ruber</name>
    <dbReference type="NCBI Taxonomy" id="1848197"/>
    <lineage>
        <taxon>Bacteria</taxon>
        <taxon>Thermotogati</taxon>
        <taxon>Deinococcota</taxon>
        <taxon>Deinococci</taxon>
        <taxon>Deinococcales</taxon>
        <taxon>Deinococcaceae</taxon>
        <taxon>Deinococcus</taxon>
    </lineage>
</organism>
<evidence type="ECO:0000313" key="2">
    <source>
        <dbReference type="Proteomes" id="UP000603865"/>
    </source>
</evidence>